<feature type="domain" description="Methyl-accepting transducer" evidence="9">
    <location>
        <begin position="296"/>
        <end position="532"/>
    </location>
</feature>
<proteinExistence type="inferred from homology"/>
<comment type="caution">
    <text evidence="11">The sequence shown here is derived from an EMBL/GenBank/DDBJ whole genome shotgun (WGS) entry which is preliminary data.</text>
</comment>
<name>A0A292YFL2_9BACL</name>
<evidence type="ECO:0000313" key="11">
    <source>
        <dbReference type="EMBL" id="GAX88877.1"/>
    </source>
</evidence>
<protein>
    <recommendedName>
        <fullName evidence="13">Methyl-accepting chemotaxis protein</fullName>
    </recommendedName>
</protein>
<sequence>MYLPIKVPKIAKILLSLSTVNLSVGKKLAASYLLILLLMSGLVAVSWYGMNRIQQETDRIVSELIPLQTASSNILNDLLQEQTGVRGYLASDEERFLQNYKLGKERIQKNLQIMESFTNEHPELKELVKEAKEKSGKIESHFEEEIALLKAGSLAEARYKIGEEKNLFDSFWATDDKLKKVINELTGNAQARAERTQAIALSILILVGFAALFCTVAVAWLLSRSISRPVKTVSAVLQKVADGDLAVEEVKVRNKDEIGLLVTSLNKMVTDLRNIVSLIGDSSMQVAASSDELTAIAEQTSKATEQMASATQQVAAGAKEQLDSVNETVAAINQLSTGIQQVSSHSEDVSKHAVQAASVTEKGVSSIQSVVYQMNQINETVLETALIISQLGDHSQKIGKMVSAITAIASQTNLLALNAAIEAARAGESGRGFAVVADEVRKLSEESAEAAKQITQLIGVIQNDIDKAIAAMKESTSMVADGLSKTRQTHEAFQLFRETVAGVADKAQEMTSAIDQMTAGTQQIAGAIEVVRKAAEEGASASEQNSAASQEQLATMQEISTSAQSLSLLAEDMQRLLGRFKVS</sequence>
<keyword evidence="12" id="KW-1185">Reference proteome</keyword>
<reference evidence="12" key="1">
    <citation type="submission" date="2017-07" db="EMBL/GenBank/DDBJ databases">
        <title>Draft genome sequence of Effusibacillus lacus strain skLN1.</title>
        <authorList>
            <person name="Watanabe M."/>
            <person name="Kojima H."/>
            <person name="Fukui M."/>
        </authorList>
    </citation>
    <scope>NUCLEOTIDE SEQUENCE [LARGE SCALE GENOMIC DNA]</scope>
    <source>
        <strain evidence="12">skLN1</strain>
    </source>
</reference>
<keyword evidence="7" id="KW-0175">Coiled coil</keyword>
<evidence type="ECO:0000256" key="2">
    <source>
        <dbReference type="ARBA" id="ARBA00022475"/>
    </source>
</evidence>
<dbReference type="SUPFAM" id="SSF58104">
    <property type="entry name" value="Methyl-accepting chemotaxis protein (MCP) signaling domain"/>
    <property type="match status" value="1"/>
</dbReference>
<dbReference type="PANTHER" id="PTHR32089:SF112">
    <property type="entry name" value="LYSOZYME-LIKE PROTEIN-RELATED"/>
    <property type="match status" value="1"/>
</dbReference>
<dbReference type="GO" id="GO:0004888">
    <property type="term" value="F:transmembrane signaling receptor activity"/>
    <property type="evidence" value="ECO:0007669"/>
    <property type="project" value="InterPro"/>
</dbReference>
<dbReference type="InterPro" id="IPR004090">
    <property type="entry name" value="Chemotax_Me-accpt_rcpt"/>
</dbReference>
<dbReference type="Gene3D" id="1.10.287.950">
    <property type="entry name" value="Methyl-accepting chemotaxis protein"/>
    <property type="match status" value="1"/>
</dbReference>
<dbReference type="InterPro" id="IPR004089">
    <property type="entry name" value="MCPsignal_dom"/>
</dbReference>
<dbReference type="Gene3D" id="6.10.340.10">
    <property type="match status" value="1"/>
</dbReference>
<evidence type="ECO:0000256" key="8">
    <source>
        <dbReference type="SAM" id="Phobius"/>
    </source>
</evidence>
<keyword evidence="4 6" id="KW-0807">Transducer</keyword>
<dbReference type="Proteomes" id="UP000217785">
    <property type="component" value="Unassembled WGS sequence"/>
</dbReference>
<dbReference type="GO" id="GO:0006935">
    <property type="term" value="P:chemotaxis"/>
    <property type="evidence" value="ECO:0007669"/>
    <property type="project" value="InterPro"/>
</dbReference>
<dbReference type="CDD" id="cd06225">
    <property type="entry name" value="HAMP"/>
    <property type="match status" value="1"/>
</dbReference>
<dbReference type="PROSITE" id="PS50885">
    <property type="entry name" value="HAMP"/>
    <property type="match status" value="1"/>
</dbReference>
<gene>
    <name evidence="11" type="ORF">EFBL_0491</name>
</gene>
<comment type="similarity">
    <text evidence="5">Belongs to the methyl-accepting chemotaxis (MCP) protein family.</text>
</comment>
<organism evidence="11 12">
    <name type="scientific">Effusibacillus lacus</name>
    <dbReference type="NCBI Taxonomy" id="1348429"/>
    <lineage>
        <taxon>Bacteria</taxon>
        <taxon>Bacillati</taxon>
        <taxon>Bacillota</taxon>
        <taxon>Bacilli</taxon>
        <taxon>Bacillales</taxon>
        <taxon>Alicyclobacillaceae</taxon>
        <taxon>Effusibacillus</taxon>
    </lineage>
</organism>
<comment type="subcellular location">
    <subcellularLocation>
        <location evidence="1">Cell membrane</location>
    </subcellularLocation>
</comment>
<dbReference type="PRINTS" id="PR00260">
    <property type="entry name" value="CHEMTRNSDUCR"/>
</dbReference>
<dbReference type="Pfam" id="PF05227">
    <property type="entry name" value="CHASE3"/>
    <property type="match status" value="1"/>
</dbReference>
<evidence type="ECO:0008006" key="13">
    <source>
        <dbReference type="Google" id="ProtNLM"/>
    </source>
</evidence>
<keyword evidence="3 8" id="KW-0472">Membrane</keyword>
<evidence type="ECO:0000313" key="12">
    <source>
        <dbReference type="Proteomes" id="UP000217785"/>
    </source>
</evidence>
<keyword evidence="8" id="KW-1133">Transmembrane helix</keyword>
<accession>A0A292YFL2</accession>
<dbReference type="EMBL" id="BDUF01000010">
    <property type="protein sequence ID" value="GAX88877.1"/>
    <property type="molecule type" value="Genomic_DNA"/>
</dbReference>
<feature type="coiled-coil region" evidence="7">
    <location>
        <begin position="114"/>
        <end position="144"/>
    </location>
</feature>
<evidence type="ECO:0000256" key="6">
    <source>
        <dbReference type="PROSITE-ProRule" id="PRU00284"/>
    </source>
</evidence>
<dbReference type="OrthoDB" id="107771at2"/>
<dbReference type="CDD" id="cd11386">
    <property type="entry name" value="MCP_signal"/>
    <property type="match status" value="1"/>
</dbReference>
<dbReference type="Pfam" id="PF00672">
    <property type="entry name" value="HAMP"/>
    <property type="match status" value="1"/>
</dbReference>
<dbReference type="PANTHER" id="PTHR32089">
    <property type="entry name" value="METHYL-ACCEPTING CHEMOTAXIS PROTEIN MCPB"/>
    <property type="match status" value="1"/>
</dbReference>
<dbReference type="InterPro" id="IPR003660">
    <property type="entry name" value="HAMP_dom"/>
</dbReference>
<dbReference type="AlphaFoldDB" id="A0A292YFL2"/>
<feature type="transmembrane region" description="Helical" evidence="8">
    <location>
        <begin position="29"/>
        <end position="50"/>
    </location>
</feature>
<dbReference type="PROSITE" id="PS50111">
    <property type="entry name" value="CHEMOTAXIS_TRANSDUC_2"/>
    <property type="match status" value="1"/>
</dbReference>
<evidence type="ECO:0000256" key="4">
    <source>
        <dbReference type="ARBA" id="ARBA00023224"/>
    </source>
</evidence>
<dbReference type="InterPro" id="IPR007891">
    <property type="entry name" value="CHASE3"/>
</dbReference>
<dbReference type="Pfam" id="PF00015">
    <property type="entry name" value="MCPsignal"/>
    <property type="match status" value="1"/>
</dbReference>
<dbReference type="SMART" id="SM00283">
    <property type="entry name" value="MA"/>
    <property type="match status" value="1"/>
</dbReference>
<evidence type="ECO:0000259" key="9">
    <source>
        <dbReference type="PROSITE" id="PS50111"/>
    </source>
</evidence>
<evidence type="ECO:0000256" key="7">
    <source>
        <dbReference type="SAM" id="Coils"/>
    </source>
</evidence>
<dbReference type="GO" id="GO:0005886">
    <property type="term" value="C:plasma membrane"/>
    <property type="evidence" value="ECO:0007669"/>
    <property type="project" value="UniProtKB-SubCell"/>
</dbReference>
<dbReference type="RefSeq" id="WP_096180582.1">
    <property type="nucleotide sequence ID" value="NZ_BDUF01000010.1"/>
</dbReference>
<dbReference type="GO" id="GO:0007165">
    <property type="term" value="P:signal transduction"/>
    <property type="evidence" value="ECO:0007669"/>
    <property type="project" value="UniProtKB-KW"/>
</dbReference>
<evidence type="ECO:0000256" key="1">
    <source>
        <dbReference type="ARBA" id="ARBA00004236"/>
    </source>
</evidence>
<evidence type="ECO:0000259" key="10">
    <source>
        <dbReference type="PROSITE" id="PS50885"/>
    </source>
</evidence>
<evidence type="ECO:0000256" key="5">
    <source>
        <dbReference type="ARBA" id="ARBA00029447"/>
    </source>
</evidence>
<dbReference type="SMART" id="SM00304">
    <property type="entry name" value="HAMP"/>
    <property type="match status" value="1"/>
</dbReference>
<feature type="transmembrane region" description="Helical" evidence="8">
    <location>
        <begin position="198"/>
        <end position="222"/>
    </location>
</feature>
<feature type="domain" description="HAMP" evidence="10">
    <location>
        <begin position="224"/>
        <end position="277"/>
    </location>
</feature>
<keyword evidence="2" id="KW-1003">Cell membrane</keyword>
<evidence type="ECO:0000256" key="3">
    <source>
        <dbReference type="ARBA" id="ARBA00023136"/>
    </source>
</evidence>
<keyword evidence="8" id="KW-0812">Transmembrane</keyword>